<proteinExistence type="predicted"/>
<evidence type="ECO:0000256" key="2">
    <source>
        <dbReference type="PROSITE-ProRule" id="PRU00335"/>
    </source>
</evidence>
<name>E2S8V4_9ACTN</name>
<evidence type="ECO:0000259" key="3">
    <source>
        <dbReference type="PROSITE" id="PS50977"/>
    </source>
</evidence>
<dbReference type="InterPro" id="IPR036271">
    <property type="entry name" value="Tet_transcr_reg_TetR-rel_C_sf"/>
</dbReference>
<sequence length="175" mass="19200">MTPRRQQILDVAAELFAARGSRGVSMHDIGTACGISGPAIYKHFAGKDELLTHTLLDISQHLLTGGRERAGDLDALIGFHIEFALTHPALIVVQEREWSQLAPEGRAAVRRLQLDYIDVWVDALRARRPELDRATARSAVQATFGLLNSTPHSARIGDSAMRELLGRMARSGLLD</sequence>
<dbReference type="AlphaFoldDB" id="E2S8V4"/>
<dbReference type="Gene3D" id="1.10.10.60">
    <property type="entry name" value="Homeodomain-like"/>
    <property type="match status" value="1"/>
</dbReference>
<dbReference type="RefSeq" id="WP_007079340.1">
    <property type="nucleotide sequence ID" value="NZ_CM001024.1"/>
</dbReference>
<accession>E2S8V4</accession>
<protein>
    <submittedName>
        <fullName evidence="4">Transcriptional regulator, TetR family</fullName>
    </submittedName>
</protein>
<dbReference type="InterPro" id="IPR041490">
    <property type="entry name" value="KstR2_TetR_C"/>
</dbReference>
<dbReference type="HOGENOM" id="CLU_069356_22_0_11"/>
<dbReference type="InterPro" id="IPR001647">
    <property type="entry name" value="HTH_TetR"/>
</dbReference>
<dbReference type="OrthoDB" id="3186364at2"/>
<dbReference type="InterPro" id="IPR009057">
    <property type="entry name" value="Homeodomain-like_sf"/>
</dbReference>
<dbReference type="PANTHER" id="PTHR30055:SF237">
    <property type="entry name" value="TRANSCRIPTIONAL REPRESSOR MCE3R"/>
    <property type="match status" value="1"/>
</dbReference>
<keyword evidence="5" id="KW-1185">Reference proteome</keyword>
<comment type="caution">
    <text evidence="4">The sequence shown here is derived from an EMBL/GenBank/DDBJ whole genome shotgun (WGS) entry which is preliminary data.</text>
</comment>
<gene>
    <name evidence="4" type="ORF">HMPREF0063_10462</name>
</gene>
<dbReference type="InterPro" id="IPR023772">
    <property type="entry name" value="DNA-bd_HTH_TetR-type_CS"/>
</dbReference>
<dbReference type="GO" id="GO:0003700">
    <property type="term" value="F:DNA-binding transcription factor activity"/>
    <property type="evidence" value="ECO:0007669"/>
    <property type="project" value="TreeGrafter"/>
</dbReference>
<dbReference type="STRING" id="585531.HMPREF0063_10462"/>
<organism evidence="4 5">
    <name type="scientific">Aeromicrobium marinum DSM 15272</name>
    <dbReference type="NCBI Taxonomy" id="585531"/>
    <lineage>
        <taxon>Bacteria</taxon>
        <taxon>Bacillati</taxon>
        <taxon>Actinomycetota</taxon>
        <taxon>Actinomycetes</taxon>
        <taxon>Propionibacteriales</taxon>
        <taxon>Nocardioidaceae</taxon>
        <taxon>Aeromicrobium</taxon>
    </lineage>
</organism>
<reference evidence="4" key="1">
    <citation type="submission" date="2010-08" db="EMBL/GenBank/DDBJ databases">
        <authorList>
            <person name="Muzny D."/>
            <person name="Qin X."/>
            <person name="Buhay C."/>
            <person name="Dugan-Rocha S."/>
            <person name="Ding Y."/>
            <person name="Chen G."/>
            <person name="Hawes A."/>
            <person name="Holder M."/>
            <person name="Jhangiani S."/>
            <person name="Johnson A."/>
            <person name="Khan Z."/>
            <person name="Li Z."/>
            <person name="Liu W."/>
            <person name="Liu X."/>
            <person name="Perez L."/>
            <person name="Shen H."/>
            <person name="Wang Q."/>
            <person name="Watt J."/>
            <person name="Xi L."/>
            <person name="Xin Y."/>
            <person name="Zhou J."/>
            <person name="Deng J."/>
            <person name="Jiang H."/>
            <person name="Liu Y."/>
            <person name="Qu J."/>
            <person name="Song X.-Z."/>
            <person name="Zhang L."/>
            <person name="Villasana D."/>
            <person name="Johnson A."/>
            <person name="Liu J."/>
            <person name="Liyanage D."/>
            <person name="Lorensuhewa L."/>
            <person name="Robinson T."/>
            <person name="Song A."/>
            <person name="Song B.-B."/>
            <person name="Dinh H."/>
            <person name="Thornton R."/>
            <person name="Coyle M."/>
            <person name="Francisco L."/>
            <person name="Jackson L."/>
            <person name="Javaid M."/>
            <person name="Korchina V."/>
            <person name="Kovar C."/>
            <person name="Mata R."/>
            <person name="Mathew T."/>
            <person name="Ngo R."/>
            <person name="Nguyen L."/>
            <person name="Nguyen N."/>
            <person name="Okwuonu G."/>
            <person name="Ongeri F."/>
            <person name="Pham C."/>
            <person name="Simmons D."/>
            <person name="Wilczek-Boney K."/>
            <person name="Hale W."/>
            <person name="Jakkamsetti A."/>
            <person name="Pham P."/>
            <person name="Ruth R."/>
            <person name="San Lucas F."/>
            <person name="Warren J."/>
            <person name="Zhang J."/>
            <person name="Zhao Z."/>
            <person name="Zhou C."/>
            <person name="Zhu D."/>
            <person name="Lee S."/>
            <person name="Bess C."/>
            <person name="Blankenburg K."/>
            <person name="Forbes L."/>
            <person name="Fu Q."/>
            <person name="Gubbala S."/>
            <person name="Hirani K."/>
            <person name="Jayaseelan J.C."/>
            <person name="Lara F."/>
            <person name="Munidasa M."/>
            <person name="Palculict T."/>
            <person name="Patil S."/>
            <person name="Pu L.-L."/>
            <person name="Saada N."/>
            <person name="Tang L."/>
            <person name="Weissenberger G."/>
            <person name="Zhu Y."/>
            <person name="Hemphill L."/>
            <person name="Shang Y."/>
            <person name="Youmans B."/>
            <person name="Ayvaz T."/>
            <person name="Ross M."/>
            <person name="Santibanez J."/>
            <person name="Aqrawi P."/>
            <person name="Gross S."/>
            <person name="Joshi V."/>
            <person name="Fowler G."/>
            <person name="Nazareth L."/>
            <person name="Reid J."/>
            <person name="Worley K."/>
            <person name="Petrosino J."/>
            <person name="Highlander S."/>
            <person name="Gibbs R."/>
        </authorList>
    </citation>
    <scope>NUCLEOTIDE SEQUENCE [LARGE SCALE GENOMIC DNA]</scope>
    <source>
        <strain evidence="4">DSM 15272</strain>
    </source>
</reference>
<dbReference type="PROSITE" id="PS01081">
    <property type="entry name" value="HTH_TETR_1"/>
    <property type="match status" value="1"/>
</dbReference>
<dbReference type="SUPFAM" id="SSF46689">
    <property type="entry name" value="Homeodomain-like"/>
    <property type="match status" value="1"/>
</dbReference>
<keyword evidence="1 2" id="KW-0238">DNA-binding</keyword>
<evidence type="ECO:0000313" key="4">
    <source>
        <dbReference type="EMBL" id="EFQ84609.1"/>
    </source>
</evidence>
<dbReference type="Gene3D" id="1.10.357.10">
    <property type="entry name" value="Tetracycline Repressor, domain 2"/>
    <property type="match status" value="1"/>
</dbReference>
<evidence type="ECO:0000256" key="1">
    <source>
        <dbReference type="ARBA" id="ARBA00023125"/>
    </source>
</evidence>
<dbReference type="Proteomes" id="UP000003111">
    <property type="component" value="Unassembled WGS sequence"/>
</dbReference>
<dbReference type="GO" id="GO:0000976">
    <property type="term" value="F:transcription cis-regulatory region binding"/>
    <property type="evidence" value="ECO:0007669"/>
    <property type="project" value="TreeGrafter"/>
</dbReference>
<dbReference type="eggNOG" id="COG1309">
    <property type="taxonomic scope" value="Bacteria"/>
</dbReference>
<dbReference type="PROSITE" id="PS50977">
    <property type="entry name" value="HTH_TETR_2"/>
    <property type="match status" value="1"/>
</dbReference>
<dbReference type="InterPro" id="IPR050109">
    <property type="entry name" value="HTH-type_TetR-like_transc_reg"/>
</dbReference>
<evidence type="ECO:0000313" key="5">
    <source>
        <dbReference type="Proteomes" id="UP000003111"/>
    </source>
</evidence>
<dbReference type="EMBL" id="ACLF03000002">
    <property type="protein sequence ID" value="EFQ84609.1"/>
    <property type="molecule type" value="Genomic_DNA"/>
</dbReference>
<feature type="domain" description="HTH tetR-type" evidence="3">
    <location>
        <begin position="2"/>
        <end position="62"/>
    </location>
</feature>
<feature type="DNA-binding region" description="H-T-H motif" evidence="2">
    <location>
        <begin position="25"/>
        <end position="44"/>
    </location>
</feature>
<dbReference type="SUPFAM" id="SSF48498">
    <property type="entry name" value="Tetracyclin repressor-like, C-terminal domain"/>
    <property type="match status" value="1"/>
</dbReference>
<dbReference type="PANTHER" id="PTHR30055">
    <property type="entry name" value="HTH-TYPE TRANSCRIPTIONAL REGULATOR RUTR"/>
    <property type="match status" value="1"/>
</dbReference>
<dbReference type="Pfam" id="PF00440">
    <property type="entry name" value="TetR_N"/>
    <property type="match status" value="1"/>
</dbReference>
<dbReference type="Pfam" id="PF17932">
    <property type="entry name" value="TetR_C_24"/>
    <property type="match status" value="1"/>
</dbReference>
<dbReference type="PRINTS" id="PR00455">
    <property type="entry name" value="HTHTETR"/>
</dbReference>